<organism evidence="1 2">
    <name type="scientific">Nocardiopsis changdeensis</name>
    <dbReference type="NCBI Taxonomy" id="2831969"/>
    <lineage>
        <taxon>Bacteria</taxon>
        <taxon>Bacillati</taxon>
        <taxon>Actinomycetota</taxon>
        <taxon>Actinomycetes</taxon>
        <taxon>Streptosporangiales</taxon>
        <taxon>Nocardiopsidaceae</taxon>
        <taxon>Nocardiopsis</taxon>
    </lineage>
</organism>
<dbReference type="RefSeq" id="WP_220565993.1">
    <property type="nucleotide sequence ID" value="NZ_CP074136.1"/>
</dbReference>
<dbReference type="EMBL" id="CP074136">
    <property type="protein sequence ID" value="QUX26414.1"/>
    <property type="molecule type" value="Genomic_DNA"/>
</dbReference>
<gene>
    <name evidence="1" type="ORF">KGD84_32465</name>
</gene>
<name>A0A975KQE9_9ACTN</name>
<geneLocation type="plasmid" evidence="1 2">
    <name>unnamed4</name>
</geneLocation>
<evidence type="ECO:0000313" key="2">
    <source>
        <dbReference type="Proteomes" id="UP000676079"/>
    </source>
</evidence>
<dbReference type="Proteomes" id="UP000676079">
    <property type="component" value="Plasmid unnamed4"/>
</dbReference>
<sequence>MRPIKITDPKGVIAAIPYLLGEPPQCGMVALVTRGTRVQVGLRKDFDDTHAPMEATTDAARLVAAAQGEGDGLMLIAYGPGPRVTPYVDAVQSAVRHTRLTLVDALRVHEGRYWSYTCQAGCCPAEGVPFDPDQSTVPAEMVARGEVRLPAPAMDPITQARLSLAPVEVPEDDVKEIVADTVDAARRWADPVARAAEQLMRAVDAEKAGQGPQDTDDLVRLAVYLRSVPARDRVWAAINPENASTHTDLWSKVTRSAPRPLRAAPASLVAVAAWTGGELPLAQAGVRVALDADPSYSLAQLVQQALTFGLPVERWLDTVRKKG</sequence>
<dbReference type="InterPro" id="IPR025447">
    <property type="entry name" value="DUF4192"/>
</dbReference>
<evidence type="ECO:0000313" key="1">
    <source>
        <dbReference type="EMBL" id="QUX26414.1"/>
    </source>
</evidence>
<dbReference type="Pfam" id="PF13830">
    <property type="entry name" value="DUF4192"/>
    <property type="match status" value="1"/>
</dbReference>
<keyword evidence="1" id="KW-0614">Plasmid</keyword>
<protein>
    <submittedName>
        <fullName evidence="1">DUF4192 domain-containing protein</fullName>
    </submittedName>
</protein>
<accession>A0A975KQE9</accession>
<proteinExistence type="predicted"/>
<keyword evidence="2" id="KW-1185">Reference proteome</keyword>
<reference evidence="2" key="1">
    <citation type="submission" date="2021-05" db="EMBL/GenBank/DDBJ databases">
        <title>Direct Submission.</title>
        <authorList>
            <person name="Li K."/>
            <person name="Gao J."/>
        </authorList>
    </citation>
    <scope>NUCLEOTIDE SEQUENCE [LARGE SCALE GENOMIC DNA]</scope>
    <source>
        <strain evidence="2">Mg02</strain>
        <plasmid evidence="2">unnamed4</plasmid>
    </source>
</reference>